<evidence type="ECO:0000259" key="2">
    <source>
        <dbReference type="Pfam" id="PF25917"/>
    </source>
</evidence>
<name>A0A7C9IEJ9_9RHOB</name>
<dbReference type="Gene3D" id="2.40.420.20">
    <property type="match status" value="1"/>
</dbReference>
<keyword evidence="4" id="KW-1185">Reference proteome</keyword>
<feature type="domain" description="Multidrug resistance protein MdtA-like barrel-sandwich hybrid" evidence="2">
    <location>
        <begin position="91"/>
        <end position="219"/>
    </location>
</feature>
<sequence length="392" mass="41302">MSDTPLPLWKRLVRTLGRVTLTLVVTALAVGAVVTGTSVLAARSGEEIGPPPAPATPVAPVAVILQDSYAIERRFSGEIEPIREASLGFEARGSLSLVLVREGQRVAEGEALAEIDTRLLDLERARLAAARKALEADAELARRTNARQAELRERGFATDQRVDDTSLTLARAEAGLAELDAAIGAVEVQLEKAKIKAPFAGRVAARLLDEGTVVGPGAPVLALVEEGPVRFRTDLAADLASRLEAGTQVTVETEAGAFTASLTELSPTLDPATRARRAFFTLDGGAPPAGLTGEIVIRDQISVAEPGLWLPLSALRQGPRGTWTVLTVDAAENGDLTAGLAAVEIVHLDSGRAFVRGTFKEGDLLLGTGAHRVVPGERVRIPGQDEVLSWAR</sequence>
<dbReference type="SUPFAM" id="SSF111369">
    <property type="entry name" value="HlyD-like secretion proteins"/>
    <property type="match status" value="1"/>
</dbReference>
<dbReference type="EMBL" id="WUPT01000001">
    <property type="protein sequence ID" value="MXQ06824.1"/>
    <property type="molecule type" value="Genomic_DNA"/>
</dbReference>
<reference evidence="3 4" key="2">
    <citation type="submission" date="2020-03" db="EMBL/GenBank/DDBJ databases">
        <title>Kangsaoukella pontilimi gen. nov., sp. nov., a new member of the family Rhodobacteraceae isolated from a tidal mudflat.</title>
        <authorList>
            <person name="Kim I.S."/>
        </authorList>
    </citation>
    <scope>NUCLEOTIDE SEQUENCE [LARGE SCALE GENOMIC DNA]</scope>
    <source>
        <strain evidence="3 4">GH1-50</strain>
    </source>
</reference>
<comment type="similarity">
    <text evidence="1">Belongs to the membrane fusion protein (MFP) (TC 8.A.1) family.</text>
</comment>
<dbReference type="GO" id="GO:1990281">
    <property type="term" value="C:efflux pump complex"/>
    <property type="evidence" value="ECO:0007669"/>
    <property type="project" value="TreeGrafter"/>
</dbReference>
<organism evidence="3 4">
    <name type="scientific">Kangsaoukella pontilimi</name>
    <dbReference type="NCBI Taxonomy" id="2691042"/>
    <lineage>
        <taxon>Bacteria</taxon>
        <taxon>Pseudomonadati</taxon>
        <taxon>Pseudomonadota</taxon>
        <taxon>Alphaproteobacteria</taxon>
        <taxon>Rhodobacterales</taxon>
        <taxon>Paracoccaceae</taxon>
        <taxon>Kangsaoukella</taxon>
    </lineage>
</organism>
<protein>
    <submittedName>
        <fullName evidence="3">Efflux RND transporter periplasmic adaptor subunit</fullName>
    </submittedName>
</protein>
<dbReference type="Gene3D" id="2.40.30.170">
    <property type="match status" value="1"/>
</dbReference>
<dbReference type="InterPro" id="IPR058625">
    <property type="entry name" value="MdtA-like_BSH"/>
</dbReference>
<dbReference type="GO" id="GO:0015562">
    <property type="term" value="F:efflux transmembrane transporter activity"/>
    <property type="evidence" value="ECO:0007669"/>
    <property type="project" value="TreeGrafter"/>
</dbReference>
<dbReference type="Gene3D" id="2.40.50.100">
    <property type="match status" value="1"/>
</dbReference>
<dbReference type="InterPro" id="IPR006143">
    <property type="entry name" value="RND_pump_MFP"/>
</dbReference>
<gene>
    <name evidence="3" type="ORF">GQ651_03090</name>
</gene>
<dbReference type="AlphaFoldDB" id="A0A7C9IEJ9"/>
<accession>A0A7C9IEJ9</accession>
<reference evidence="3 4" key="1">
    <citation type="submission" date="2019-12" db="EMBL/GenBank/DDBJ databases">
        <authorList>
            <person name="Lee S.D."/>
        </authorList>
    </citation>
    <scope>NUCLEOTIDE SEQUENCE [LARGE SCALE GENOMIC DNA]</scope>
    <source>
        <strain evidence="3 4">GH1-50</strain>
    </source>
</reference>
<dbReference type="Gene3D" id="1.10.287.470">
    <property type="entry name" value="Helix hairpin bin"/>
    <property type="match status" value="1"/>
</dbReference>
<dbReference type="RefSeq" id="WP_160762740.1">
    <property type="nucleotide sequence ID" value="NZ_WUPT01000001.1"/>
</dbReference>
<dbReference type="NCBIfam" id="TIGR01730">
    <property type="entry name" value="RND_mfp"/>
    <property type="match status" value="1"/>
</dbReference>
<evidence type="ECO:0000313" key="3">
    <source>
        <dbReference type="EMBL" id="MXQ06824.1"/>
    </source>
</evidence>
<proteinExistence type="inferred from homology"/>
<dbReference type="Proteomes" id="UP000480350">
    <property type="component" value="Unassembled WGS sequence"/>
</dbReference>
<dbReference type="PANTHER" id="PTHR30469">
    <property type="entry name" value="MULTIDRUG RESISTANCE PROTEIN MDTA"/>
    <property type="match status" value="1"/>
</dbReference>
<comment type="caution">
    <text evidence="3">The sequence shown here is derived from an EMBL/GenBank/DDBJ whole genome shotgun (WGS) entry which is preliminary data.</text>
</comment>
<evidence type="ECO:0000256" key="1">
    <source>
        <dbReference type="ARBA" id="ARBA00009477"/>
    </source>
</evidence>
<evidence type="ECO:0000313" key="4">
    <source>
        <dbReference type="Proteomes" id="UP000480350"/>
    </source>
</evidence>
<dbReference type="Pfam" id="PF25917">
    <property type="entry name" value="BSH_RND"/>
    <property type="match status" value="1"/>
</dbReference>